<proteinExistence type="predicted"/>
<protein>
    <submittedName>
        <fullName evidence="1">Heat shock protein HSP70-12A</fullName>
    </submittedName>
</protein>
<dbReference type="EMBL" id="GFPF01008322">
    <property type="protein sequence ID" value="MAA19468.1"/>
    <property type="molecule type" value="Transcribed_RNA"/>
</dbReference>
<keyword evidence="1" id="KW-0346">Stress response</keyword>
<name>A0A224YPD7_9ACAR</name>
<dbReference type="PANTHER" id="PTHR14187:SF46">
    <property type="entry name" value="HEAT SHOCK 70 KDA PROTEIN 12A"/>
    <property type="match status" value="1"/>
</dbReference>
<dbReference type="AlphaFoldDB" id="A0A224YPD7"/>
<sequence length="149" mass="16666">MVVNVRRSRLTYGVGVLNRFVHGVHPPSKLVVKDGIEWCADVFDAFVLADQSVGQGDAVVRSYTPAKSGQTRSIIHVYCSERDDVRFITDPGVIRCGTLVLDLSDTRHTTMRRREIQARMVFGETEIKVSALDVATQKCVRADIDFLNQ</sequence>
<evidence type="ECO:0000313" key="1">
    <source>
        <dbReference type="EMBL" id="MAA19468.1"/>
    </source>
</evidence>
<accession>A0A224YPD7</accession>
<dbReference type="PANTHER" id="PTHR14187">
    <property type="entry name" value="ALPHA KINASE/ELONGATION FACTOR 2 KINASE"/>
    <property type="match status" value="1"/>
</dbReference>
<organism evidence="1">
    <name type="scientific">Rhipicephalus zambeziensis</name>
    <dbReference type="NCBI Taxonomy" id="60191"/>
    <lineage>
        <taxon>Eukaryota</taxon>
        <taxon>Metazoa</taxon>
        <taxon>Ecdysozoa</taxon>
        <taxon>Arthropoda</taxon>
        <taxon>Chelicerata</taxon>
        <taxon>Arachnida</taxon>
        <taxon>Acari</taxon>
        <taxon>Parasitiformes</taxon>
        <taxon>Ixodida</taxon>
        <taxon>Ixodoidea</taxon>
        <taxon>Ixodidae</taxon>
        <taxon>Rhipicephalinae</taxon>
        <taxon>Rhipicephalus</taxon>
        <taxon>Rhipicephalus</taxon>
    </lineage>
</organism>
<reference evidence="1" key="1">
    <citation type="journal article" date="2017" name="Parasit. Vectors">
        <title>Sialotranscriptomics of Rhipicephalus zambeziensis reveals intricate expression profiles of secretory proteins and suggests tight temporal transcriptional regulation during blood-feeding.</title>
        <authorList>
            <person name="de Castro M.H."/>
            <person name="de Klerk D."/>
            <person name="Pienaar R."/>
            <person name="Rees D.J.G."/>
            <person name="Mans B.J."/>
        </authorList>
    </citation>
    <scope>NUCLEOTIDE SEQUENCE</scope>
    <source>
        <tissue evidence="1">Salivary glands</tissue>
    </source>
</reference>